<accession>A0A0D0C901</accession>
<sequence length="203" mass="23183">MVLEEWGLFRPDVRRGSVGCSEKTGRRGDSSLSGRFEFYPKSFCHKFIDSDQSHLTEDDRNEMRVLGTVGSAHNLHIYYVSEGGKPIESGKPEWRSASTSSRSPAESVDEQSCDKGASYRSRYCTLRKTDNFSDVSSYCAPTSVWFLYLHAFVQKTSFCTLLVRHGGDLLFVDVVQLREQESIRKFTPLISTMNQSRQWPELR</sequence>
<gene>
    <name evidence="2" type="ORF">GYMLUDRAFT_982416</name>
</gene>
<reference evidence="2 3" key="1">
    <citation type="submission" date="2014-04" db="EMBL/GenBank/DDBJ databases">
        <title>Evolutionary Origins and Diversification of the Mycorrhizal Mutualists.</title>
        <authorList>
            <consortium name="DOE Joint Genome Institute"/>
            <consortium name="Mycorrhizal Genomics Consortium"/>
            <person name="Kohler A."/>
            <person name="Kuo A."/>
            <person name="Nagy L.G."/>
            <person name="Floudas D."/>
            <person name="Copeland A."/>
            <person name="Barry K.W."/>
            <person name="Cichocki N."/>
            <person name="Veneault-Fourrey C."/>
            <person name="LaButti K."/>
            <person name="Lindquist E.A."/>
            <person name="Lipzen A."/>
            <person name="Lundell T."/>
            <person name="Morin E."/>
            <person name="Murat C."/>
            <person name="Riley R."/>
            <person name="Ohm R."/>
            <person name="Sun H."/>
            <person name="Tunlid A."/>
            <person name="Henrissat B."/>
            <person name="Grigoriev I.V."/>
            <person name="Hibbett D.S."/>
            <person name="Martin F."/>
        </authorList>
    </citation>
    <scope>NUCLEOTIDE SEQUENCE [LARGE SCALE GENOMIC DNA]</scope>
    <source>
        <strain evidence="2 3">FD-317 M1</strain>
    </source>
</reference>
<name>A0A0D0C901_9AGAR</name>
<evidence type="ECO:0000256" key="1">
    <source>
        <dbReference type="SAM" id="MobiDB-lite"/>
    </source>
</evidence>
<keyword evidence="3" id="KW-1185">Reference proteome</keyword>
<dbReference type="HOGENOM" id="CLU_1349068_0_0_1"/>
<dbReference type="EMBL" id="KN834868">
    <property type="protein sequence ID" value="KIK51273.1"/>
    <property type="molecule type" value="Genomic_DNA"/>
</dbReference>
<evidence type="ECO:0000313" key="3">
    <source>
        <dbReference type="Proteomes" id="UP000053593"/>
    </source>
</evidence>
<organism evidence="2 3">
    <name type="scientific">Collybiopsis luxurians FD-317 M1</name>
    <dbReference type="NCBI Taxonomy" id="944289"/>
    <lineage>
        <taxon>Eukaryota</taxon>
        <taxon>Fungi</taxon>
        <taxon>Dikarya</taxon>
        <taxon>Basidiomycota</taxon>
        <taxon>Agaricomycotina</taxon>
        <taxon>Agaricomycetes</taxon>
        <taxon>Agaricomycetidae</taxon>
        <taxon>Agaricales</taxon>
        <taxon>Marasmiineae</taxon>
        <taxon>Omphalotaceae</taxon>
        <taxon>Collybiopsis</taxon>
        <taxon>Collybiopsis luxurians</taxon>
    </lineage>
</organism>
<feature type="region of interest" description="Disordered" evidence="1">
    <location>
        <begin position="89"/>
        <end position="113"/>
    </location>
</feature>
<evidence type="ECO:0000313" key="2">
    <source>
        <dbReference type="EMBL" id="KIK51273.1"/>
    </source>
</evidence>
<proteinExistence type="predicted"/>
<protein>
    <submittedName>
        <fullName evidence="2">Uncharacterized protein</fullName>
    </submittedName>
</protein>
<dbReference type="AlphaFoldDB" id="A0A0D0C901"/>
<feature type="compositionally biased region" description="Low complexity" evidence="1">
    <location>
        <begin position="95"/>
        <end position="106"/>
    </location>
</feature>
<dbReference type="Proteomes" id="UP000053593">
    <property type="component" value="Unassembled WGS sequence"/>
</dbReference>